<proteinExistence type="predicted"/>
<keyword evidence="3" id="KW-1185">Reference proteome</keyword>
<protein>
    <recommendedName>
        <fullName evidence="1">F-box domain-containing protein</fullName>
    </recommendedName>
</protein>
<evidence type="ECO:0000313" key="2">
    <source>
        <dbReference type="EMBL" id="KAK7029589.1"/>
    </source>
</evidence>
<dbReference type="SUPFAM" id="SSF81383">
    <property type="entry name" value="F-box domain"/>
    <property type="match status" value="1"/>
</dbReference>
<dbReference type="InterPro" id="IPR032675">
    <property type="entry name" value="LRR_dom_sf"/>
</dbReference>
<dbReference type="SUPFAM" id="SSF52047">
    <property type="entry name" value="RNI-like"/>
    <property type="match status" value="1"/>
</dbReference>
<comment type="caution">
    <text evidence="2">The sequence shown here is derived from an EMBL/GenBank/DDBJ whole genome shotgun (WGS) entry which is preliminary data.</text>
</comment>
<feature type="domain" description="F-box" evidence="1">
    <location>
        <begin position="21"/>
        <end position="78"/>
    </location>
</feature>
<dbReference type="EMBL" id="JAYKXP010000081">
    <property type="protein sequence ID" value="KAK7029589.1"/>
    <property type="molecule type" value="Genomic_DNA"/>
</dbReference>
<accession>A0AAW0BVP9</accession>
<dbReference type="PROSITE" id="PS50181">
    <property type="entry name" value="FBOX"/>
    <property type="match status" value="1"/>
</dbReference>
<dbReference type="Pfam" id="PF12937">
    <property type="entry name" value="F-box-like"/>
    <property type="match status" value="1"/>
</dbReference>
<organism evidence="2 3">
    <name type="scientific">Paramarasmius palmivorus</name>
    <dbReference type="NCBI Taxonomy" id="297713"/>
    <lineage>
        <taxon>Eukaryota</taxon>
        <taxon>Fungi</taxon>
        <taxon>Dikarya</taxon>
        <taxon>Basidiomycota</taxon>
        <taxon>Agaricomycotina</taxon>
        <taxon>Agaricomycetes</taxon>
        <taxon>Agaricomycetidae</taxon>
        <taxon>Agaricales</taxon>
        <taxon>Marasmiineae</taxon>
        <taxon>Marasmiaceae</taxon>
        <taxon>Paramarasmius</taxon>
    </lineage>
</organism>
<dbReference type="Gene3D" id="1.20.1280.50">
    <property type="match status" value="1"/>
</dbReference>
<dbReference type="AlphaFoldDB" id="A0AAW0BVP9"/>
<dbReference type="Proteomes" id="UP001383192">
    <property type="component" value="Unassembled WGS sequence"/>
</dbReference>
<dbReference type="Gene3D" id="3.80.10.10">
    <property type="entry name" value="Ribonuclease Inhibitor"/>
    <property type="match status" value="1"/>
</dbReference>
<evidence type="ECO:0000313" key="3">
    <source>
        <dbReference type="Proteomes" id="UP001383192"/>
    </source>
</evidence>
<dbReference type="InterPro" id="IPR001810">
    <property type="entry name" value="F-box_dom"/>
</dbReference>
<sequence length="546" mass="61955">MDVDVLNLDNTVDIVSQPHYDSPINRLPPELLSIVFDYTVTSNTFSHSESTSEALQLAKVCRRWRTISHFTREIWSRLTLDFEYPSCLGCHIPPDSTRGSFSFFSEGVFRSFQAHIRLSADASLAISLIGLGYHTPCAETFLSDIAREHPRTVRNHPLQQILSNAGRIQELHIDCSPDHAEVMHFMRHIQHKLIKLETLKLDSRQASINHFLNEMPDIFPDDQRYNLRKVDMTFVTGPHQYPSLFSSHFITHLDLETTPSSTLWALRSFPSLDTVHFSIITRAEEVHNLREESPWLSITHPNLRMLSFGFSDDGFWKGISLIQNTLKLPCLMHLAYTNRSMIASTFMPEGAELVQSTVDLLIRSTCESLSLSEEPSPTQRMHILSQAALRSLRISGIALGGDNLLALLEKTPSLTDLSLREPYRRIIVREETPPLFTADFFGKLRSLSFLPILRSLTLCITPDIQSIVKEFAQVLEERGTLLSSACLEIHTIFRLQGINLPTERLRKLQEKVAFRVIQVGPGYAQKTLLGYVPSMRTGGMKPEAYS</sequence>
<dbReference type="InterPro" id="IPR036047">
    <property type="entry name" value="F-box-like_dom_sf"/>
</dbReference>
<gene>
    <name evidence="2" type="ORF">VNI00_014466</name>
</gene>
<reference evidence="2 3" key="1">
    <citation type="submission" date="2024-01" db="EMBL/GenBank/DDBJ databases">
        <title>A draft genome for a cacao thread blight-causing isolate of Paramarasmius palmivorus.</title>
        <authorList>
            <person name="Baruah I.K."/>
            <person name="Bukari Y."/>
            <person name="Amoako-Attah I."/>
            <person name="Meinhardt L.W."/>
            <person name="Bailey B.A."/>
            <person name="Cohen S.P."/>
        </authorList>
    </citation>
    <scope>NUCLEOTIDE SEQUENCE [LARGE SCALE GENOMIC DNA]</scope>
    <source>
        <strain evidence="2 3">GH-12</strain>
    </source>
</reference>
<name>A0AAW0BVP9_9AGAR</name>
<evidence type="ECO:0000259" key="1">
    <source>
        <dbReference type="PROSITE" id="PS50181"/>
    </source>
</evidence>